<organism evidence="2 3">
    <name type="scientific">Mesosutterella porci</name>
    <dbReference type="NCBI Taxonomy" id="2915351"/>
    <lineage>
        <taxon>Bacteria</taxon>
        <taxon>Pseudomonadati</taxon>
        <taxon>Pseudomonadota</taxon>
        <taxon>Betaproteobacteria</taxon>
        <taxon>Burkholderiales</taxon>
        <taxon>Sutterellaceae</taxon>
        <taxon>Mesosutterella</taxon>
    </lineage>
</organism>
<reference evidence="2 3" key="1">
    <citation type="submission" date="2022-02" db="EMBL/GenBank/DDBJ databases">
        <title>Mesosutterella porci, a novel member of the family Sutterellaceae from pig feces.</title>
        <authorList>
            <person name="Wylensek D."/>
            <person name="Clavel T."/>
        </authorList>
    </citation>
    <scope>NUCLEOTIDE SEQUENCE [LARGE SCALE GENOMIC DNA]</scope>
    <source>
        <strain evidence="3">oilRF-744-wt-GAM-9</strain>
    </source>
</reference>
<protein>
    <submittedName>
        <fullName evidence="2">Uncharacterized protein</fullName>
    </submittedName>
</protein>
<evidence type="ECO:0000313" key="3">
    <source>
        <dbReference type="Proteomes" id="UP001297600"/>
    </source>
</evidence>
<feature type="signal peptide" evidence="1">
    <location>
        <begin position="1"/>
        <end position="22"/>
    </location>
</feature>
<keyword evidence="1" id="KW-0732">Signal</keyword>
<feature type="chain" id="PRO_5047331863" evidence="1">
    <location>
        <begin position="23"/>
        <end position="307"/>
    </location>
</feature>
<dbReference type="EMBL" id="JAKNCT010000004">
    <property type="protein sequence ID" value="MCG5030601.1"/>
    <property type="molecule type" value="Genomic_DNA"/>
</dbReference>
<evidence type="ECO:0000256" key="1">
    <source>
        <dbReference type="SAM" id="SignalP"/>
    </source>
</evidence>
<keyword evidence="3" id="KW-1185">Reference proteome</keyword>
<gene>
    <name evidence="2" type="ORF">MAF45_03965</name>
</gene>
<accession>A0ABS9MPS0</accession>
<evidence type="ECO:0000313" key="2">
    <source>
        <dbReference type="EMBL" id="MCG5030601.1"/>
    </source>
</evidence>
<name>A0ABS9MPS0_9BURK</name>
<dbReference type="RefSeq" id="WP_237978257.1">
    <property type="nucleotide sequence ID" value="NZ_JAKNCT010000004.1"/>
</dbReference>
<sequence length="307" mass="34238">MKKTALALCASLLLALSAAAQAASVGDMIERVLNWGRTTLGPKSVQTEPNPFSARSFINLKDDSIEISPAQKTFHTELIKQAKATESLYANNPSFEKFYRLYLNNIVSFNNKVASRYKEKQIFDGSVAGRAIEQELAFNGFSRASRENEIPDFELTPNYGFFRLLPSLPRGWAAYFALMDEAAGKIPSVNSKKEGPAPQRLGRFLLGSDAFLKAYPNFPYAYEIRQLYAAALTYFTHNPEIARSGAKREHYLEAYADFLKEGPETLAAPFVRQAASRVKSRDYVYSASERIEIATALGLSARCQLVR</sequence>
<dbReference type="Proteomes" id="UP001297600">
    <property type="component" value="Unassembled WGS sequence"/>
</dbReference>
<proteinExistence type="predicted"/>
<comment type="caution">
    <text evidence="2">The sequence shown here is derived from an EMBL/GenBank/DDBJ whole genome shotgun (WGS) entry which is preliminary data.</text>
</comment>